<dbReference type="PROSITE" id="PS00583">
    <property type="entry name" value="PFKB_KINASES_1"/>
    <property type="match status" value="1"/>
</dbReference>
<evidence type="ECO:0000313" key="4">
    <source>
        <dbReference type="EMBL" id="OGG57752.1"/>
    </source>
</evidence>
<dbReference type="InterPro" id="IPR029056">
    <property type="entry name" value="Ribokinase-like"/>
</dbReference>
<keyword evidence="2" id="KW-0418">Kinase</keyword>
<reference evidence="4 5" key="1">
    <citation type="journal article" date="2016" name="Nat. Commun.">
        <title>Thousands of microbial genomes shed light on interconnected biogeochemical processes in an aquifer system.</title>
        <authorList>
            <person name="Anantharaman K."/>
            <person name="Brown C.T."/>
            <person name="Hug L.A."/>
            <person name="Sharon I."/>
            <person name="Castelle C.J."/>
            <person name="Probst A.J."/>
            <person name="Thomas B.C."/>
            <person name="Singh A."/>
            <person name="Wilkins M.J."/>
            <person name="Karaoz U."/>
            <person name="Brodie E.L."/>
            <person name="Williams K.H."/>
            <person name="Hubbard S.S."/>
            <person name="Banfield J.F."/>
        </authorList>
    </citation>
    <scope>NUCLEOTIDE SEQUENCE [LARGE SCALE GENOMIC DNA]</scope>
</reference>
<dbReference type="CDD" id="cd01942">
    <property type="entry name" value="ribokinase_group_A"/>
    <property type="match status" value="1"/>
</dbReference>
<proteinExistence type="predicted"/>
<name>A0A1F6D9S6_9BACT</name>
<keyword evidence="1" id="KW-0808">Transferase</keyword>
<gene>
    <name evidence="4" type="ORF">A2765_04955</name>
</gene>
<dbReference type="GO" id="GO:0016301">
    <property type="term" value="F:kinase activity"/>
    <property type="evidence" value="ECO:0007669"/>
    <property type="project" value="UniProtKB-KW"/>
</dbReference>
<dbReference type="Pfam" id="PF00294">
    <property type="entry name" value="PfkB"/>
    <property type="match status" value="1"/>
</dbReference>
<evidence type="ECO:0000256" key="1">
    <source>
        <dbReference type="ARBA" id="ARBA00022679"/>
    </source>
</evidence>
<dbReference type="PANTHER" id="PTHR10584:SF166">
    <property type="entry name" value="RIBOKINASE"/>
    <property type="match status" value="1"/>
</dbReference>
<dbReference type="PROSITE" id="PS00584">
    <property type="entry name" value="PFKB_KINASES_2"/>
    <property type="match status" value="1"/>
</dbReference>
<evidence type="ECO:0000256" key="2">
    <source>
        <dbReference type="ARBA" id="ARBA00022777"/>
    </source>
</evidence>
<comment type="caution">
    <text evidence="4">The sequence shown here is derived from an EMBL/GenBank/DDBJ whole genome shotgun (WGS) entry which is preliminary data.</text>
</comment>
<dbReference type="PANTHER" id="PTHR10584">
    <property type="entry name" value="SUGAR KINASE"/>
    <property type="match status" value="1"/>
</dbReference>
<protein>
    <recommendedName>
        <fullName evidence="3">Carbohydrate kinase PfkB domain-containing protein</fullName>
    </recommendedName>
</protein>
<dbReference type="SUPFAM" id="SSF53613">
    <property type="entry name" value="Ribokinase-like"/>
    <property type="match status" value="1"/>
</dbReference>
<dbReference type="Proteomes" id="UP000176377">
    <property type="component" value="Unassembled WGS sequence"/>
</dbReference>
<dbReference type="Gene3D" id="3.40.1190.20">
    <property type="match status" value="1"/>
</dbReference>
<accession>A0A1F6D9S6</accession>
<dbReference type="InterPro" id="IPR011611">
    <property type="entry name" value="PfkB_dom"/>
</dbReference>
<organism evidence="4 5">
    <name type="scientific">Candidatus Kaiserbacteria bacterium RIFCSPHIGHO2_01_FULL_56_24</name>
    <dbReference type="NCBI Taxonomy" id="1798487"/>
    <lineage>
        <taxon>Bacteria</taxon>
        <taxon>Candidatus Kaiseribacteriota</taxon>
    </lineage>
</organism>
<evidence type="ECO:0000259" key="3">
    <source>
        <dbReference type="Pfam" id="PF00294"/>
    </source>
</evidence>
<evidence type="ECO:0000313" key="5">
    <source>
        <dbReference type="Proteomes" id="UP000176377"/>
    </source>
</evidence>
<dbReference type="EMBL" id="MFLA01000045">
    <property type="protein sequence ID" value="OGG57752.1"/>
    <property type="molecule type" value="Genomic_DNA"/>
</dbReference>
<dbReference type="AlphaFoldDB" id="A0A1F6D9S6"/>
<sequence length="311" mass="33433">MSQILVSGSLAYDHIMDLPGLFKDYFLADKLHNINISFTVPDHAEHFGGTAGNIAYSLALLGEKPTIISTAGKDFARYEAHLEAAGISTVSIHIQDDVSTAFAYIVADTDNNQISAFHPGAAGVPYGDIKPHEGAIAIIAPGCFDDMRKFPDIFRGNGTRFLFDPGQVIPALTADDLRNGMTDASVVFANDYEFSLIKTQTSWDVADVLKVAQVLVITLGKEGSRVITREGETLVKAVLVNDMKDPTGAGDAFRAGYIKGMILAKTPIECAQLGSAVAAYAVEQIGTQSHRFTVDDLKERYQAAYGEPLAL</sequence>
<dbReference type="InterPro" id="IPR002173">
    <property type="entry name" value="Carboh/pur_kinase_PfkB_CS"/>
</dbReference>
<feature type="domain" description="Carbohydrate kinase PfkB" evidence="3">
    <location>
        <begin position="37"/>
        <end position="289"/>
    </location>
</feature>